<dbReference type="SUPFAM" id="SSF57868">
    <property type="entry name" value="Metallothionein"/>
    <property type="match status" value="1"/>
</dbReference>
<dbReference type="InterPro" id="IPR000006">
    <property type="entry name" value="Metalthion_vert"/>
</dbReference>
<dbReference type="GO" id="GO:0046872">
    <property type="term" value="F:metal ion binding"/>
    <property type="evidence" value="ECO:0007669"/>
    <property type="project" value="UniProtKB-KW"/>
</dbReference>
<dbReference type="AlphaFoldDB" id="A0A7J8GDD9"/>
<sequence>MASANAEYTCTFCKKNCCSCCPVCCAGHAQGYMCTGHWTSAAVEPDVRKESNMYRSLSYFFFPTTPTLLIHSRFCEILAWQCNWFKGRVPDVAKDQNSKCQSFE</sequence>
<evidence type="ECO:0000256" key="3">
    <source>
        <dbReference type="ARBA" id="ARBA00022851"/>
    </source>
</evidence>
<dbReference type="InterPro" id="IPR017854">
    <property type="entry name" value="Metalthion_dom_sf"/>
</dbReference>
<accession>A0A7J8GDD9</accession>
<gene>
    <name evidence="4" type="ORF">HJG63_013646</name>
</gene>
<evidence type="ECO:0000313" key="4">
    <source>
        <dbReference type="EMBL" id="KAF6457639.1"/>
    </source>
</evidence>
<dbReference type="Pfam" id="PF00131">
    <property type="entry name" value="Metallothio"/>
    <property type="match status" value="1"/>
</dbReference>
<evidence type="ECO:0000256" key="2">
    <source>
        <dbReference type="ARBA" id="ARBA00022723"/>
    </source>
</evidence>
<evidence type="ECO:0000313" key="5">
    <source>
        <dbReference type="Proteomes" id="UP000593571"/>
    </source>
</evidence>
<name>A0A7J8GDD9_ROUAE</name>
<dbReference type="Proteomes" id="UP000593571">
    <property type="component" value="Unassembled WGS sequence"/>
</dbReference>
<organism evidence="4 5">
    <name type="scientific">Rousettus aegyptiacus</name>
    <name type="common">Egyptian fruit bat</name>
    <name type="synonym">Pteropus aegyptiacus</name>
    <dbReference type="NCBI Taxonomy" id="9407"/>
    <lineage>
        <taxon>Eukaryota</taxon>
        <taxon>Metazoa</taxon>
        <taxon>Chordata</taxon>
        <taxon>Craniata</taxon>
        <taxon>Vertebrata</taxon>
        <taxon>Euteleostomi</taxon>
        <taxon>Mammalia</taxon>
        <taxon>Eutheria</taxon>
        <taxon>Laurasiatheria</taxon>
        <taxon>Chiroptera</taxon>
        <taxon>Yinpterochiroptera</taxon>
        <taxon>Pteropodoidea</taxon>
        <taxon>Pteropodidae</taxon>
        <taxon>Rousettinae</taxon>
        <taxon>Rousettus</taxon>
    </lineage>
</organism>
<keyword evidence="3" id="KW-0480">Metal-thiolate cluster</keyword>
<dbReference type="InterPro" id="IPR023587">
    <property type="entry name" value="Metalthion_dom_sf_vert"/>
</dbReference>
<proteinExistence type="inferred from homology"/>
<keyword evidence="2" id="KW-0479">Metal-binding</keyword>
<comment type="caution">
    <text evidence="4">The sequence shown here is derived from an EMBL/GenBank/DDBJ whole genome shotgun (WGS) entry which is preliminary data.</text>
</comment>
<evidence type="ECO:0000256" key="1">
    <source>
        <dbReference type="ARBA" id="ARBA00007283"/>
    </source>
</evidence>
<reference evidence="4 5" key="1">
    <citation type="journal article" date="2020" name="Nature">
        <title>Six reference-quality genomes reveal evolution of bat adaptations.</title>
        <authorList>
            <person name="Jebb D."/>
            <person name="Huang Z."/>
            <person name="Pippel M."/>
            <person name="Hughes G.M."/>
            <person name="Lavrichenko K."/>
            <person name="Devanna P."/>
            <person name="Winkler S."/>
            <person name="Jermiin L.S."/>
            <person name="Skirmuntt E.C."/>
            <person name="Katzourakis A."/>
            <person name="Burkitt-Gray L."/>
            <person name="Ray D.A."/>
            <person name="Sullivan K.A.M."/>
            <person name="Roscito J.G."/>
            <person name="Kirilenko B.M."/>
            <person name="Davalos L.M."/>
            <person name="Corthals A.P."/>
            <person name="Power M.L."/>
            <person name="Jones G."/>
            <person name="Ransome R.D."/>
            <person name="Dechmann D.K.N."/>
            <person name="Locatelli A.G."/>
            <person name="Puechmaille S.J."/>
            <person name="Fedrigo O."/>
            <person name="Jarvis E.D."/>
            <person name="Hiller M."/>
            <person name="Vernes S.C."/>
            <person name="Myers E.W."/>
            <person name="Teeling E.C."/>
        </authorList>
    </citation>
    <scope>NUCLEOTIDE SEQUENCE [LARGE SCALE GENOMIC DNA]</scope>
    <source>
        <strain evidence="4">MRouAeg1</strain>
        <tissue evidence="4">Muscle</tissue>
    </source>
</reference>
<dbReference type="EMBL" id="JACASE010000006">
    <property type="protein sequence ID" value="KAF6457639.1"/>
    <property type="molecule type" value="Genomic_DNA"/>
</dbReference>
<keyword evidence="5" id="KW-1185">Reference proteome</keyword>
<dbReference type="Gene3D" id="4.10.10.10">
    <property type="entry name" value="Metallothionein Isoform II"/>
    <property type="match status" value="1"/>
</dbReference>
<protein>
    <submittedName>
        <fullName evidence="4">Metallothionein 1H like 1</fullName>
    </submittedName>
</protein>
<comment type="similarity">
    <text evidence="1">Belongs to the metallothionein superfamily. Type 1 family.</text>
</comment>